<evidence type="ECO:0000313" key="3">
    <source>
        <dbReference type="Proteomes" id="UP001431783"/>
    </source>
</evidence>
<dbReference type="InterPro" id="IPR025605">
    <property type="entry name" value="OST-HTH/LOTUS_dom"/>
</dbReference>
<reference evidence="2 3" key="1">
    <citation type="submission" date="2023-03" db="EMBL/GenBank/DDBJ databases">
        <title>Genome insight into feeding habits of ladybird beetles.</title>
        <authorList>
            <person name="Li H.-S."/>
            <person name="Huang Y.-H."/>
            <person name="Pang H."/>
        </authorList>
    </citation>
    <scope>NUCLEOTIDE SEQUENCE [LARGE SCALE GENOMIC DNA]</scope>
    <source>
        <strain evidence="2">SYSU_2023b</strain>
        <tissue evidence="2">Whole body</tissue>
    </source>
</reference>
<proteinExistence type="predicted"/>
<dbReference type="Pfam" id="PF12872">
    <property type="entry name" value="OST-HTH"/>
    <property type="match status" value="1"/>
</dbReference>
<organism evidence="2 3">
    <name type="scientific">Henosepilachna vigintioctopunctata</name>
    <dbReference type="NCBI Taxonomy" id="420089"/>
    <lineage>
        <taxon>Eukaryota</taxon>
        <taxon>Metazoa</taxon>
        <taxon>Ecdysozoa</taxon>
        <taxon>Arthropoda</taxon>
        <taxon>Hexapoda</taxon>
        <taxon>Insecta</taxon>
        <taxon>Pterygota</taxon>
        <taxon>Neoptera</taxon>
        <taxon>Endopterygota</taxon>
        <taxon>Coleoptera</taxon>
        <taxon>Polyphaga</taxon>
        <taxon>Cucujiformia</taxon>
        <taxon>Coccinelloidea</taxon>
        <taxon>Coccinellidae</taxon>
        <taxon>Epilachninae</taxon>
        <taxon>Epilachnini</taxon>
        <taxon>Henosepilachna</taxon>
    </lineage>
</organism>
<dbReference type="Proteomes" id="UP001431783">
    <property type="component" value="Unassembled WGS sequence"/>
</dbReference>
<protein>
    <recommendedName>
        <fullName evidence="1">HTH OST-type domain-containing protein</fullName>
    </recommendedName>
</protein>
<keyword evidence="3" id="KW-1185">Reference proteome</keyword>
<dbReference type="PROSITE" id="PS51644">
    <property type="entry name" value="HTH_OST"/>
    <property type="match status" value="1"/>
</dbReference>
<comment type="caution">
    <text evidence="2">The sequence shown here is derived from an EMBL/GenBank/DDBJ whole genome shotgun (WGS) entry which is preliminary data.</text>
</comment>
<sequence>MELVVPELVTQEPVHPDPAMPQIGRCHLCDIILEKKIRRVGIDASSAIKTSARIIQKLTTFVINIQYEFLEMDETKRVLRIILKTARTSLTVQKLTETYKEVTGCDIPLDELGYWDLFDFLSDLPDILIVKGNTLDSEVTLSQPERGFSQKAEKVKNKGFYEAGKSRLSRLSPSGNLNMNSCKI</sequence>
<dbReference type="InterPro" id="IPR041966">
    <property type="entry name" value="LOTUS-like"/>
</dbReference>
<dbReference type="AlphaFoldDB" id="A0AAW1UES0"/>
<accession>A0AAW1UES0</accession>
<gene>
    <name evidence="2" type="ORF">WA026_019449</name>
</gene>
<evidence type="ECO:0000313" key="2">
    <source>
        <dbReference type="EMBL" id="KAK9877769.1"/>
    </source>
</evidence>
<evidence type="ECO:0000259" key="1">
    <source>
        <dbReference type="PROSITE" id="PS51644"/>
    </source>
</evidence>
<name>A0AAW1UES0_9CUCU</name>
<dbReference type="EMBL" id="JARQZJ010000043">
    <property type="protein sequence ID" value="KAK9877769.1"/>
    <property type="molecule type" value="Genomic_DNA"/>
</dbReference>
<dbReference type="Gene3D" id="3.30.420.610">
    <property type="entry name" value="LOTUS domain-like"/>
    <property type="match status" value="1"/>
</dbReference>
<feature type="domain" description="HTH OST-type" evidence="1">
    <location>
        <begin position="71"/>
        <end position="145"/>
    </location>
</feature>